<proteinExistence type="predicted"/>
<evidence type="ECO:0000259" key="1">
    <source>
        <dbReference type="SMART" id="SM00860"/>
    </source>
</evidence>
<dbReference type="InterPro" id="IPR018958">
    <property type="entry name" value="Knr4/Smi1-like_dom"/>
</dbReference>
<dbReference type="Proteomes" id="UP000831532">
    <property type="component" value="Chromosome"/>
</dbReference>
<dbReference type="Pfam" id="PF09346">
    <property type="entry name" value="SMI1_KNR4"/>
    <property type="match status" value="1"/>
</dbReference>
<evidence type="ECO:0000313" key="3">
    <source>
        <dbReference type="Proteomes" id="UP000831532"/>
    </source>
</evidence>
<feature type="domain" description="Knr4/Smi1-like" evidence="1">
    <location>
        <begin position="22"/>
        <end position="140"/>
    </location>
</feature>
<keyword evidence="3" id="KW-1185">Reference proteome</keyword>
<dbReference type="RefSeq" id="WP_243493112.1">
    <property type="nucleotide sequence ID" value="NZ_CP063361.1"/>
</dbReference>
<dbReference type="SMART" id="SM00860">
    <property type="entry name" value="SMI1_KNR4"/>
    <property type="match status" value="1"/>
</dbReference>
<sequence>MNLNEFQAFVQNNADIMHGVHPESPDDLANYEARLGFALPVSLKWLLSTHGYSTACGIDNLENSIDTTEACRKSIHLPDNVLIINDWNDGGVVYAIHRQQADAEYEIIWGDATDLYLLAEGKSASADKERFPNFAAWIVDRVEFERENA</sequence>
<gene>
    <name evidence="2" type="ORF">INH39_10470</name>
</gene>
<name>A0ABY4ACD3_9BURK</name>
<accession>A0ABY4ACD3</accession>
<dbReference type="Gene3D" id="3.40.1580.10">
    <property type="entry name" value="SMI1/KNR4-like"/>
    <property type="match status" value="1"/>
</dbReference>
<dbReference type="EMBL" id="CP063361">
    <property type="protein sequence ID" value="UOD32047.1"/>
    <property type="molecule type" value="Genomic_DNA"/>
</dbReference>
<organism evidence="2 3">
    <name type="scientific">Massilia violaceinigra</name>
    <dbReference type="NCBI Taxonomy" id="2045208"/>
    <lineage>
        <taxon>Bacteria</taxon>
        <taxon>Pseudomonadati</taxon>
        <taxon>Pseudomonadota</taxon>
        <taxon>Betaproteobacteria</taxon>
        <taxon>Burkholderiales</taxon>
        <taxon>Oxalobacteraceae</taxon>
        <taxon>Telluria group</taxon>
        <taxon>Massilia</taxon>
    </lineage>
</organism>
<reference evidence="2 3" key="1">
    <citation type="submission" date="2020-10" db="EMBL/GenBank/DDBJ databases">
        <title>Genome analysis of Massilia species.</title>
        <authorList>
            <person name="Jung D.-H."/>
        </authorList>
    </citation>
    <scope>NUCLEOTIDE SEQUENCE [LARGE SCALE GENOMIC DNA]</scope>
    <source>
        <strain evidence="3">sipir</strain>
    </source>
</reference>
<protein>
    <submittedName>
        <fullName evidence="2">SMI1/KNR4 family protein</fullName>
    </submittedName>
</protein>
<dbReference type="InterPro" id="IPR037883">
    <property type="entry name" value="Knr4/Smi1-like_sf"/>
</dbReference>
<evidence type="ECO:0000313" key="2">
    <source>
        <dbReference type="EMBL" id="UOD32047.1"/>
    </source>
</evidence>
<dbReference type="SUPFAM" id="SSF160631">
    <property type="entry name" value="SMI1/KNR4-like"/>
    <property type="match status" value="1"/>
</dbReference>